<accession>A0AAD1RJW9</accession>
<dbReference type="Gene3D" id="3.30.160.60">
    <property type="entry name" value="Classic Zinc Finger"/>
    <property type="match status" value="3"/>
</dbReference>
<organism evidence="7 8">
    <name type="scientific">Pelobates cultripes</name>
    <name type="common">Western spadefoot toad</name>
    <dbReference type="NCBI Taxonomy" id="61616"/>
    <lineage>
        <taxon>Eukaryota</taxon>
        <taxon>Metazoa</taxon>
        <taxon>Chordata</taxon>
        <taxon>Craniata</taxon>
        <taxon>Vertebrata</taxon>
        <taxon>Euteleostomi</taxon>
        <taxon>Amphibia</taxon>
        <taxon>Batrachia</taxon>
        <taxon>Anura</taxon>
        <taxon>Pelobatoidea</taxon>
        <taxon>Pelobatidae</taxon>
        <taxon>Pelobates</taxon>
    </lineage>
</organism>
<proteinExistence type="predicted"/>
<evidence type="ECO:0000256" key="1">
    <source>
        <dbReference type="ARBA" id="ARBA00022723"/>
    </source>
</evidence>
<name>A0AAD1RJW9_PELCU</name>
<dbReference type="FunFam" id="3.30.160.60:FF:000007">
    <property type="entry name" value="Basic krueppel-like factor 3"/>
    <property type="match status" value="1"/>
</dbReference>
<dbReference type="SUPFAM" id="SSF57667">
    <property type="entry name" value="beta-beta-alpha zinc fingers"/>
    <property type="match status" value="2"/>
</dbReference>
<protein>
    <submittedName>
        <fullName evidence="7">Krueppel-like factor 1</fullName>
    </submittedName>
</protein>
<dbReference type="GO" id="GO:0008270">
    <property type="term" value="F:zinc ion binding"/>
    <property type="evidence" value="ECO:0007669"/>
    <property type="project" value="UniProtKB-KW"/>
</dbReference>
<keyword evidence="3 5" id="KW-0863">Zinc-finger</keyword>
<evidence type="ECO:0000256" key="2">
    <source>
        <dbReference type="ARBA" id="ARBA00022737"/>
    </source>
</evidence>
<evidence type="ECO:0000259" key="6">
    <source>
        <dbReference type="PROSITE" id="PS50157"/>
    </source>
</evidence>
<dbReference type="PANTHER" id="PTHR23235">
    <property type="entry name" value="KRUEPPEL-LIKE TRANSCRIPTION FACTOR"/>
    <property type="match status" value="1"/>
</dbReference>
<dbReference type="SMART" id="SM00355">
    <property type="entry name" value="ZnF_C2H2"/>
    <property type="match status" value="3"/>
</dbReference>
<dbReference type="PROSITE" id="PS00028">
    <property type="entry name" value="ZINC_FINGER_C2H2_1"/>
    <property type="match status" value="3"/>
</dbReference>
<evidence type="ECO:0000256" key="5">
    <source>
        <dbReference type="PROSITE-ProRule" id="PRU00042"/>
    </source>
</evidence>
<dbReference type="AlphaFoldDB" id="A0AAD1RJW9"/>
<feature type="domain" description="C2H2-type" evidence="6">
    <location>
        <begin position="306"/>
        <end position="331"/>
    </location>
</feature>
<evidence type="ECO:0000256" key="3">
    <source>
        <dbReference type="ARBA" id="ARBA00022771"/>
    </source>
</evidence>
<dbReference type="PROSITE" id="PS50157">
    <property type="entry name" value="ZINC_FINGER_C2H2_2"/>
    <property type="match status" value="3"/>
</dbReference>
<keyword evidence="2" id="KW-0677">Repeat</keyword>
<dbReference type="Proteomes" id="UP001295444">
    <property type="component" value="Chromosome 03"/>
</dbReference>
<feature type="domain" description="C2H2-type" evidence="6">
    <location>
        <begin position="246"/>
        <end position="275"/>
    </location>
</feature>
<reference evidence="7" key="1">
    <citation type="submission" date="2022-03" db="EMBL/GenBank/DDBJ databases">
        <authorList>
            <person name="Alioto T."/>
            <person name="Alioto T."/>
            <person name="Gomez Garrido J."/>
        </authorList>
    </citation>
    <scope>NUCLEOTIDE SEQUENCE</scope>
</reference>
<dbReference type="Pfam" id="PF00096">
    <property type="entry name" value="zf-C2H2"/>
    <property type="match status" value="3"/>
</dbReference>
<evidence type="ECO:0000256" key="4">
    <source>
        <dbReference type="ARBA" id="ARBA00022833"/>
    </source>
</evidence>
<evidence type="ECO:0000313" key="7">
    <source>
        <dbReference type="EMBL" id="CAH2273027.1"/>
    </source>
</evidence>
<dbReference type="GO" id="GO:0000981">
    <property type="term" value="F:DNA-binding transcription factor activity, RNA polymerase II-specific"/>
    <property type="evidence" value="ECO:0007669"/>
    <property type="project" value="TreeGrafter"/>
</dbReference>
<dbReference type="EMBL" id="OW240914">
    <property type="protein sequence ID" value="CAH2273027.1"/>
    <property type="molecule type" value="Genomic_DNA"/>
</dbReference>
<keyword evidence="1" id="KW-0479">Metal-binding</keyword>
<dbReference type="GO" id="GO:0000978">
    <property type="term" value="F:RNA polymerase II cis-regulatory region sequence-specific DNA binding"/>
    <property type="evidence" value="ECO:0007669"/>
    <property type="project" value="TreeGrafter"/>
</dbReference>
<gene>
    <name evidence="7" type="ORF">PECUL_23A055546</name>
</gene>
<sequence length="331" mass="37819">MYPELCTVTATMALASCDYQGYTQYDFQQQYGHHGVSQTDPVETAVLEDVHCPPMANCGHHVQDEDFNWEIDFLNSNFPEFLASTSATMPVPVTAYQEQPTITTRPSERFNYFHYHYSEDLPIAYPFGKYSSQMGSNNLAEHSVIMSDETISPNHEQASCGADDTNNQIQVLSWPYNKFSFPGMASQANFTANLEPVLQRTMAPHVSNQTPKALSSHTKICSKRSDLLKGKISAVKRRSTKGPTIYTCEYVNCSRVYTKSSHFKAHLRSHTGEKPYVCDWQGCEWKFSRSDELTRHFRKHTGQRPFQCHNCQRTFARSDHLALHLKRHQNP</sequence>
<keyword evidence="4" id="KW-0862">Zinc</keyword>
<feature type="domain" description="C2H2-type" evidence="6">
    <location>
        <begin position="276"/>
        <end position="305"/>
    </location>
</feature>
<keyword evidence="8" id="KW-1185">Reference proteome</keyword>
<evidence type="ECO:0000313" key="8">
    <source>
        <dbReference type="Proteomes" id="UP001295444"/>
    </source>
</evidence>
<dbReference type="InterPro" id="IPR036236">
    <property type="entry name" value="Znf_C2H2_sf"/>
</dbReference>
<dbReference type="InterPro" id="IPR013087">
    <property type="entry name" value="Znf_C2H2_type"/>
</dbReference>
<dbReference type="PANTHER" id="PTHR23235:SF156">
    <property type="entry name" value="KRUPPEL-LIKE FACTOR 18"/>
    <property type="match status" value="1"/>
</dbReference>